<reference evidence="5" key="1">
    <citation type="submission" date="2020-05" db="UniProtKB">
        <authorList>
            <consortium name="EnsemblMetazoa"/>
        </authorList>
    </citation>
    <scope>IDENTIFICATION</scope>
    <source>
        <strain evidence="5">BB02</strain>
    </source>
</reference>
<dbReference type="VEuPathDB" id="VectorBase:BGLB017320"/>
<name>A0A2C9KBR1_BIOGL</name>
<dbReference type="EnsemblMetazoa" id="BGLB017320-RA">
    <property type="protein sequence ID" value="BGLB017320-PA"/>
    <property type="gene ID" value="BGLB017320"/>
</dbReference>
<evidence type="ECO:0000256" key="1">
    <source>
        <dbReference type="ARBA" id="ARBA00022723"/>
    </source>
</evidence>
<dbReference type="KEGG" id="bgt:106077263"/>
<sequence length="145" mass="16465">MATSAQNKKKTFHIDETDLLCKNGCGFYGNPAWQGFCSKCYREVYQTAHKAQMQHDAAKEASQISPILKKHYLKLPSVVLSFSHEHFSNFRVPVTLPFYNQPLVKEPRRISAESQKIGTEFAEFLKSIKRKPAALEISKLVSDTS</sequence>
<dbReference type="InterPro" id="IPR002653">
    <property type="entry name" value="Znf_A20"/>
</dbReference>
<dbReference type="GO" id="GO:0003677">
    <property type="term" value="F:DNA binding"/>
    <property type="evidence" value="ECO:0007669"/>
    <property type="project" value="InterPro"/>
</dbReference>
<accession>A0A2C9KBR1</accession>
<dbReference type="SMART" id="SM00259">
    <property type="entry name" value="ZnF_A20"/>
    <property type="match status" value="1"/>
</dbReference>
<keyword evidence="1" id="KW-0479">Metal-binding</keyword>
<dbReference type="PROSITE" id="PS51036">
    <property type="entry name" value="ZF_A20"/>
    <property type="match status" value="1"/>
</dbReference>
<dbReference type="Pfam" id="PF01754">
    <property type="entry name" value="zf-A20"/>
    <property type="match status" value="1"/>
</dbReference>
<dbReference type="STRING" id="6526.A0A2C9KBR1"/>
<dbReference type="Gene3D" id="1.20.5.4770">
    <property type="match status" value="1"/>
</dbReference>
<evidence type="ECO:0000313" key="6">
    <source>
        <dbReference type="Proteomes" id="UP000076420"/>
    </source>
</evidence>
<feature type="domain" description="A20-type" evidence="4">
    <location>
        <begin position="15"/>
        <end position="49"/>
    </location>
</feature>
<proteinExistence type="predicted"/>
<evidence type="ECO:0000313" key="5">
    <source>
        <dbReference type="EnsemblMetazoa" id="BGLB017320-PA"/>
    </source>
</evidence>
<dbReference type="VEuPathDB" id="VectorBase:BGLAX_036993"/>
<gene>
    <name evidence="5" type="primary">106077263</name>
</gene>
<dbReference type="GO" id="GO:0008270">
    <property type="term" value="F:zinc ion binding"/>
    <property type="evidence" value="ECO:0007669"/>
    <property type="project" value="UniProtKB-KW"/>
</dbReference>
<dbReference type="Proteomes" id="UP000076420">
    <property type="component" value="Unassembled WGS sequence"/>
</dbReference>
<protein>
    <recommendedName>
        <fullName evidence="4">A20-type domain-containing protein</fullName>
    </recommendedName>
</protein>
<keyword evidence="2" id="KW-0863">Zinc-finger</keyword>
<dbReference type="AlphaFoldDB" id="A0A2C9KBR1"/>
<evidence type="ECO:0000259" key="4">
    <source>
        <dbReference type="PROSITE" id="PS51036"/>
    </source>
</evidence>
<evidence type="ECO:0000256" key="3">
    <source>
        <dbReference type="ARBA" id="ARBA00022833"/>
    </source>
</evidence>
<dbReference type="SUPFAM" id="SSF57716">
    <property type="entry name" value="Glucocorticoid receptor-like (DNA-binding domain)"/>
    <property type="match status" value="1"/>
</dbReference>
<keyword evidence="3" id="KW-0862">Zinc</keyword>
<organism evidence="5 6">
    <name type="scientific">Biomphalaria glabrata</name>
    <name type="common">Bloodfluke planorb</name>
    <name type="synonym">Freshwater snail</name>
    <dbReference type="NCBI Taxonomy" id="6526"/>
    <lineage>
        <taxon>Eukaryota</taxon>
        <taxon>Metazoa</taxon>
        <taxon>Spiralia</taxon>
        <taxon>Lophotrochozoa</taxon>
        <taxon>Mollusca</taxon>
        <taxon>Gastropoda</taxon>
        <taxon>Heterobranchia</taxon>
        <taxon>Euthyneura</taxon>
        <taxon>Panpulmonata</taxon>
        <taxon>Hygrophila</taxon>
        <taxon>Lymnaeoidea</taxon>
        <taxon>Planorbidae</taxon>
        <taxon>Biomphalaria</taxon>
    </lineage>
</organism>
<evidence type="ECO:0000256" key="2">
    <source>
        <dbReference type="ARBA" id="ARBA00022771"/>
    </source>
</evidence>